<comment type="caution">
    <text evidence="1">The sequence shown here is derived from an EMBL/GenBank/DDBJ whole genome shotgun (WGS) entry which is preliminary data.</text>
</comment>
<gene>
    <name evidence="1" type="ORF">C5745_07370</name>
</gene>
<sequence>MPCKDILSKLGGDTGCYSNESSAHENGKKFTLNNVSKKSICKIRVDDCLVKDKNIRKCDFFFSVNEDRKFYLVELKGQSIIDAVEQIKSTFIIINAKLSEDPKKYAGVVVSSAVPKAADQKFKTLQQKIYKNHKLMIKRKQIHYIENI</sequence>
<dbReference type="EMBL" id="PVBQ01000005">
    <property type="protein sequence ID" value="PRD47731.1"/>
    <property type="molecule type" value="Genomic_DNA"/>
</dbReference>
<name>A0A2S9J4M2_9SPHI</name>
<dbReference type="Proteomes" id="UP000239711">
    <property type="component" value="Unassembled WGS sequence"/>
</dbReference>
<accession>A0A2S9J4M2</accession>
<dbReference type="AlphaFoldDB" id="A0A2S9J4M2"/>
<reference evidence="1 2" key="1">
    <citation type="submission" date="2018-02" db="EMBL/GenBank/DDBJ databases">
        <title>The draft genome of Sphingobacterium sp. 5JN-11.</title>
        <authorList>
            <person name="Liu L."/>
            <person name="Li L."/>
            <person name="Liang L."/>
            <person name="Zhang X."/>
            <person name="Wang T."/>
        </authorList>
    </citation>
    <scope>NUCLEOTIDE SEQUENCE [LARGE SCALE GENOMIC DNA]</scope>
    <source>
        <strain evidence="1 2">5JN-11</strain>
    </source>
</reference>
<organism evidence="1 2">
    <name type="scientific">Sphingobacterium haloxyli</name>
    <dbReference type="NCBI Taxonomy" id="2100533"/>
    <lineage>
        <taxon>Bacteria</taxon>
        <taxon>Pseudomonadati</taxon>
        <taxon>Bacteroidota</taxon>
        <taxon>Sphingobacteriia</taxon>
        <taxon>Sphingobacteriales</taxon>
        <taxon>Sphingobacteriaceae</taxon>
        <taxon>Sphingobacterium</taxon>
    </lineage>
</organism>
<proteinExistence type="predicted"/>
<evidence type="ECO:0000313" key="1">
    <source>
        <dbReference type="EMBL" id="PRD47731.1"/>
    </source>
</evidence>
<keyword evidence="2" id="KW-1185">Reference proteome</keyword>
<protein>
    <submittedName>
        <fullName evidence="1">Uncharacterized protein</fullName>
    </submittedName>
</protein>
<evidence type="ECO:0000313" key="2">
    <source>
        <dbReference type="Proteomes" id="UP000239711"/>
    </source>
</evidence>